<accession>A0A7W6DSH1</accession>
<evidence type="ECO:0000313" key="2">
    <source>
        <dbReference type="EMBL" id="MBB3984344.1"/>
    </source>
</evidence>
<proteinExistence type="predicted"/>
<name>A0A7W6DSH1_9RHOB</name>
<keyword evidence="1" id="KW-1133">Transmembrane helix</keyword>
<organism evidence="2 3">
    <name type="scientific">Sagittula marina</name>
    <dbReference type="NCBI Taxonomy" id="943940"/>
    <lineage>
        <taxon>Bacteria</taxon>
        <taxon>Pseudomonadati</taxon>
        <taxon>Pseudomonadota</taxon>
        <taxon>Alphaproteobacteria</taxon>
        <taxon>Rhodobacterales</taxon>
        <taxon>Roseobacteraceae</taxon>
        <taxon>Sagittula</taxon>
    </lineage>
</organism>
<protein>
    <recommendedName>
        <fullName evidence="4">50S ribosomal protein L35</fullName>
    </recommendedName>
</protein>
<evidence type="ECO:0000256" key="1">
    <source>
        <dbReference type="SAM" id="Phobius"/>
    </source>
</evidence>
<keyword evidence="1" id="KW-0472">Membrane</keyword>
<evidence type="ECO:0008006" key="4">
    <source>
        <dbReference type="Google" id="ProtNLM"/>
    </source>
</evidence>
<dbReference type="AlphaFoldDB" id="A0A7W6DSH1"/>
<keyword evidence="1" id="KW-0812">Transmembrane</keyword>
<dbReference type="EMBL" id="JACIEJ010000001">
    <property type="protein sequence ID" value="MBB3984344.1"/>
    <property type="molecule type" value="Genomic_DNA"/>
</dbReference>
<dbReference type="Proteomes" id="UP000541426">
    <property type="component" value="Unassembled WGS sequence"/>
</dbReference>
<comment type="caution">
    <text evidence="2">The sequence shown here is derived from an EMBL/GenBank/DDBJ whole genome shotgun (WGS) entry which is preliminary data.</text>
</comment>
<keyword evidence="3" id="KW-1185">Reference proteome</keyword>
<gene>
    <name evidence="2" type="ORF">GGQ68_000655</name>
</gene>
<feature type="transmembrane region" description="Helical" evidence="1">
    <location>
        <begin position="6"/>
        <end position="25"/>
    </location>
</feature>
<feature type="transmembrane region" description="Helical" evidence="1">
    <location>
        <begin position="32"/>
        <end position="52"/>
    </location>
</feature>
<evidence type="ECO:0000313" key="3">
    <source>
        <dbReference type="Proteomes" id="UP000541426"/>
    </source>
</evidence>
<dbReference type="RefSeq" id="WP_183962943.1">
    <property type="nucleotide sequence ID" value="NZ_BAABBZ010000012.1"/>
</dbReference>
<reference evidence="2 3" key="1">
    <citation type="submission" date="2020-08" db="EMBL/GenBank/DDBJ databases">
        <title>Genomic Encyclopedia of Type Strains, Phase IV (KMG-IV): sequencing the most valuable type-strain genomes for metagenomic binning, comparative biology and taxonomic classification.</title>
        <authorList>
            <person name="Goeker M."/>
        </authorList>
    </citation>
    <scope>NUCLEOTIDE SEQUENCE [LARGE SCALE GENOMIC DNA]</scope>
    <source>
        <strain evidence="2 3">DSM 102235</strain>
    </source>
</reference>
<sequence length="73" mass="7593">MDADTTLVVGALFVALAVPALIAAWAEQHKPVVGTLLLFGGCAMIAFAWRMAGGYSPAALPDVLYRVIGNMMG</sequence>